<organism evidence="1 2">
    <name type="scientific">Brevifollis gellanilyticus</name>
    <dbReference type="NCBI Taxonomy" id="748831"/>
    <lineage>
        <taxon>Bacteria</taxon>
        <taxon>Pseudomonadati</taxon>
        <taxon>Verrucomicrobiota</taxon>
        <taxon>Verrucomicrobiia</taxon>
        <taxon>Verrucomicrobiales</taxon>
        <taxon>Verrucomicrobiaceae</taxon>
    </lineage>
</organism>
<dbReference type="AlphaFoldDB" id="A0A512MAF7"/>
<dbReference type="Pfam" id="PF05932">
    <property type="entry name" value="CesT"/>
    <property type="match status" value="1"/>
</dbReference>
<dbReference type="Gene3D" id="3.30.1460.10">
    <property type="match status" value="1"/>
</dbReference>
<gene>
    <name evidence="1" type="ORF">BGE01nite_29940</name>
</gene>
<reference evidence="1 2" key="1">
    <citation type="submission" date="2019-07" db="EMBL/GenBank/DDBJ databases">
        <title>Whole genome shotgun sequence of Brevifollis gellanilyticus NBRC 108608.</title>
        <authorList>
            <person name="Hosoyama A."/>
            <person name="Uohara A."/>
            <person name="Ohji S."/>
            <person name="Ichikawa N."/>
        </authorList>
    </citation>
    <scope>NUCLEOTIDE SEQUENCE [LARGE SCALE GENOMIC DNA]</scope>
    <source>
        <strain evidence="1 2">NBRC 108608</strain>
    </source>
</reference>
<dbReference type="CDD" id="cd16364">
    <property type="entry name" value="T3SC_I-like"/>
    <property type="match status" value="1"/>
</dbReference>
<proteinExistence type="predicted"/>
<dbReference type="OrthoDB" id="21620at2"/>
<keyword evidence="2" id="KW-1185">Reference proteome</keyword>
<dbReference type="GO" id="GO:0030254">
    <property type="term" value="P:protein secretion by the type III secretion system"/>
    <property type="evidence" value="ECO:0007669"/>
    <property type="project" value="InterPro"/>
</dbReference>
<protein>
    <submittedName>
        <fullName evidence="1">Uncharacterized protein</fullName>
    </submittedName>
</protein>
<evidence type="ECO:0000313" key="1">
    <source>
        <dbReference type="EMBL" id="GEP43703.1"/>
    </source>
</evidence>
<evidence type="ECO:0000313" key="2">
    <source>
        <dbReference type="Proteomes" id="UP000321577"/>
    </source>
</evidence>
<dbReference type="EMBL" id="BKAG01000020">
    <property type="protein sequence ID" value="GEP43703.1"/>
    <property type="molecule type" value="Genomic_DNA"/>
</dbReference>
<comment type="caution">
    <text evidence="1">The sequence shown here is derived from an EMBL/GenBank/DDBJ whole genome shotgun (WGS) entry which is preliminary data.</text>
</comment>
<dbReference type="SUPFAM" id="SSF69635">
    <property type="entry name" value="Type III secretory system chaperone-like"/>
    <property type="match status" value="1"/>
</dbReference>
<sequence length="152" mass="16796">MSLEQLLASLATELDLPDLALSENGTCQLTFDDKLSITIEQAPQEDSAHVYATVGRAPESDREDFFAALLEAQLFSREVGEGCTLGLDRSTDEVLLCRKLRLADLDEAGFSSALTEFMNWSEHWLEKLAGDITGPQEPESDGFTLNDHFIRA</sequence>
<dbReference type="InterPro" id="IPR010261">
    <property type="entry name" value="Tir_chaperone"/>
</dbReference>
<accession>A0A512MAF7</accession>
<name>A0A512MAF7_9BACT</name>
<dbReference type="Proteomes" id="UP000321577">
    <property type="component" value="Unassembled WGS sequence"/>
</dbReference>
<dbReference type="RefSeq" id="WP_146851276.1">
    <property type="nucleotide sequence ID" value="NZ_BKAG01000020.1"/>
</dbReference>